<dbReference type="SUPFAM" id="SSF53474">
    <property type="entry name" value="alpha/beta-Hydrolases"/>
    <property type="match status" value="1"/>
</dbReference>
<proteinExistence type="inferred from homology"/>
<dbReference type="PANTHER" id="PTHR33938:SF8">
    <property type="entry name" value="CARBOXYLIC ESTER HYDROLASE"/>
    <property type="match status" value="1"/>
</dbReference>
<evidence type="ECO:0000256" key="6">
    <source>
        <dbReference type="ARBA" id="ARBA00022837"/>
    </source>
</evidence>
<comment type="caution">
    <text evidence="10">The sequence shown here is derived from an EMBL/GenBank/DDBJ whole genome shotgun (WGS) entry which is preliminary data.</text>
</comment>
<evidence type="ECO:0000256" key="9">
    <source>
        <dbReference type="SAM" id="MobiDB-lite"/>
    </source>
</evidence>
<dbReference type="Pfam" id="PF07519">
    <property type="entry name" value="Tannase"/>
    <property type="match status" value="1"/>
</dbReference>
<keyword evidence="3" id="KW-0479">Metal-binding</keyword>
<evidence type="ECO:0000256" key="2">
    <source>
        <dbReference type="ARBA" id="ARBA00022487"/>
    </source>
</evidence>
<dbReference type="GO" id="GO:0030600">
    <property type="term" value="F:feruloyl esterase activity"/>
    <property type="evidence" value="ECO:0007669"/>
    <property type="project" value="UniProtKB-ARBA"/>
</dbReference>
<gene>
    <name evidence="10" type="ORF">CkaCkLH20_00568</name>
</gene>
<name>A0A9P6IFF6_9PEZI</name>
<evidence type="ECO:0000256" key="5">
    <source>
        <dbReference type="ARBA" id="ARBA00022801"/>
    </source>
</evidence>
<evidence type="ECO:0000256" key="8">
    <source>
        <dbReference type="RuleBase" id="RU361238"/>
    </source>
</evidence>
<dbReference type="EMBL" id="JAATWM020000002">
    <property type="protein sequence ID" value="KAF9881422.1"/>
    <property type="molecule type" value="Genomic_DNA"/>
</dbReference>
<dbReference type="GO" id="GO:0046872">
    <property type="term" value="F:metal ion binding"/>
    <property type="evidence" value="ECO:0007669"/>
    <property type="project" value="UniProtKB-KW"/>
</dbReference>
<evidence type="ECO:0000256" key="7">
    <source>
        <dbReference type="ARBA" id="ARBA00023157"/>
    </source>
</evidence>
<keyword evidence="4" id="KW-0732">Signal</keyword>
<dbReference type="EC" id="3.1.1.-" evidence="8"/>
<feature type="region of interest" description="Disordered" evidence="9">
    <location>
        <begin position="1"/>
        <end position="26"/>
    </location>
</feature>
<accession>A0A9P6IFF6</accession>
<keyword evidence="6" id="KW-0106">Calcium</keyword>
<organism evidence="10 11">
    <name type="scientific">Colletotrichum karsti</name>
    <dbReference type="NCBI Taxonomy" id="1095194"/>
    <lineage>
        <taxon>Eukaryota</taxon>
        <taxon>Fungi</taxon>
        <taxon>Dikarya</taxon>
        <taxon>Ascomycota</taxon>
        <taxon>Pezizomycotina</taxon>
        <taxon>Sordariomycetes</taxon>
        <taxon>Hypocreomycetidae</taxon>
        <taxon>Glomerellales</taxon>
        <taxon>Glomerellaceae</taxon>
        <taxon>Colletotrichum</taxon>
        <taxon>Colletotrichum boninense species complex</taxon>
    </lineage>
</organism>
<keyword evidence="7" id="KW-1015">Disulfide bond</keyword>
<evidence type="ECO:0000313" key="10">
    <source>
        <dbReference type="EMBL" id="KAF9881422.1"/>
    </source>
</evidence>
<dbReference type="Gene3D" id="3.40.50.1820">
    <property type="entry name" value="alpha/beta hydrolase"/>
    <property type="match status" value="1"/>
</dbReference>
<comment type="similarity">
    <text evidence="1 8">Belongs to the tannase family.</text>
</comment>
<dbReference type="PANTHER" id="PTHR33938">
    <property type="entry name" value="FERULOYL ESTERASE B-RELATED"/>
    <property type="match status" value="1"/>
</dbReference>
<keyword evidence="5 8" id="KW-0378">Hydrolase</keyword>
<evidence type="ECO:0000313" key="11">
    <source>
        <dbReference type="Proteomes" id="UP000781932"/>
    </source>
</evidence>
<dbReference type="OrthoDB" id="3039123at2759"/>
<dbReference type="RefSeq" id="XP_038750883.1">
    <property type="nucleotide sequence ID" value="XM_038883288.1"/>
</dbReference>
<evidence type="ECO:0000256" key="3">
    <source>
        <dbReference type="ARBA" id="ARBA00022723"/>
    </source>
</evidence>
<keyword evidence="11" id="KW-1185">Reference proteome</keyword>
<dbReference type="InterPro" id="IPR029058">
    <property type="entry name" value="AB_hydrolase_fold"/>
</dbReference>
<keyword evidence="2" id="KW-0719">Serine esterase</keyword>
<protein>
    <recommendedName>
        <fullName evidence="8">Carboxylic ester hydrolase</fullName>
        <ecNumber evidence="8">3.1.1.-</ecNumber>
    </recommendedName>
</protein>
<reference evidence="10" key="1">
    <citation type="submission" date="2020-03" db="EMBL/GenBank/DDBJ databases">
        <authorList>
            <person name="He L."/>
        </authorList>
    </citation>
    <scope>NUCLEOTIDE SEQUENCE</scope>
    <source>
        <strain evidence="10">CkLH20</strain>
    </source>
</reference>
<reference evidence="10" key="2">
    <citation type="submission" date="2020-11" db="EMBL/GenBank/DDBJ databases">
        <title>Whole genome sequencing of Colletotrichum sp.</title>
        <authorList>
            <person name="Li H."/>
        </authorList>
    </citation>
    <scope>NUCLEOTIDE SEQUENCE</scope>
    <source>
        <strain evidence="10">CkLH20</strain>
    </source>
</reference>
<evidence type="ECO:0000256" key="4">
    <source>
        <dbReference type="ARBA" id="ARBA00022729"/>
    </source>
</evidence>
<evidence type="ECO:0000256" key="1">
    <source>
        <dbReference type="ARBA" id="ARBA00006249"/>
    </source>
</evidence>
<sequence>MSNPNATGRFPFRGPNISEPYPANDSTHPAPLDWAVSLDIKADIPLLQTQDPTVFNNSAYVSGGVLSLTAPVDLVKESLDANEPYRHHHSWKVCAYTRPPPTYEDFKQQKQMHDEGNCQAAWDNECADWLTSAIQNAYMERLTSDVYEDESDCPFFRLDGPCEMSGAWLHGYPVTLNRSDHTMYAPWNMTLSDEQLRYKEATTKPFPEEIGYTNGSAMFQWASNLGEKGNLTAYHQDTGFYWPLVVAFGFNETWMARDANASNMSLPQPPLVSHFCVKAEQVAPGSVLPASGTESEASFVSKSRGNAGFAPEAALVSPEGVKACNVTVTYGHPGHGDEVTVNIWLPISNYNQRFVGIGGGGWSAGEIGTDFRSSLTSQGYAVATTNAGYDHDMFGTADPWLMKSPGNLDYPLIVNFAHRSLHEMTIISKHIIEEAYGSAPKFSYWQGCSTGGRQGLTIAQKFPEDYDGILTSCPAVNFSALLLAMYWPQLVMNLKASYPQSCEFEALVTTVAESCKGALEIDSCGFEVSSLIGKSIDCQGTPRTISETAVEVYDAMLKGPADPEGAQLFPGITLGTAVVGMMAIANTFCEGENCSRGLPFTIADDWIRLMVKKDPSFDPSKMSHAEYSELFRESVMEWDAMFSSNNADLQRFRLLGKKMLAWHSTNDEAVPMKAMRQYYDRVLAADNSRNITTQHYYRYFEVPGATHCLAPAGVPYPLKALDTLRLWVEKGIVPGELPAVVLDQGQDKGEFRQPICAYPATAVSEGSGFACMESFSKPSENTHVRDEL</sequence>
<dbReference type="GeneID" id="62156362"/>
<dbReference type="InterPro" id="IPR011118">
    <property type="entry name" value="Tannase/feruloyl_esterase"/>
</dbReference>
<dbReference type="AlphaFoldDB" id="A0A9P6IFF6"/>
<dbReference type="Proteomes" id="UP000781932">
    <property type="component" value="Unassembled WGS sequence"/>
</dbReference>